<organism evidence="2 3">
    <name type="scientific">Mycena albidolilacea</name>
    <dbReference type="NCBI Taxonomy" id="1033008"/>
    <lineage>
        <taxon>Eukaryota</taxon>
        <taxon>Fungi</taxon>
        <taxon>Dikarya</taxon>
        <taxon>Basidiomycota</taxon>
        <taxon>Agaricomycotina</taxon>
        <taxon>Agaricomycetes</taxon>
        <taxon>Agaricomycetidae</taxon>
        <taxon>Agaricales</taxon>
        <taxon>Marasmiineae</taxon>
        <taxon>Mycenaceae</taxon>
        <taxon>Mycena</taxon>
    </lineage>
</organism>
<dbReference type="EMBL" id="JARIHO010000063">
    <property type="protein sequence ID" value="KAJ7315179.1"/>
    <property type="molecule type" value="Genomic_DNA"/>
</dbReference>
<feature type="compositionally biased region" description="Basic and acidic residues" evidence="1">
    <location>
        <begin position="184"/>
        <end position="198"/>
    </location>
</feature>
<gene>
    <name evidence="2" type="ORF">DFH08DRAFT_820778</name>
</gene>
<dbReference type="Proteomes" id="UP001218218">
    <property type="component" value="Unassembled WGS sequence"/>
</dbReference>
<feature type="compositionally biased region" description="Basic and acidic residues" evidence="1">
    <location>
        <begin position="207"/>
        <end position="220"/>
    </location>
</feature>
<evidence type="ECO:0000313" key="3">
    <source>
        <dbReference type="Proteomes" id="UP001218218"/>
    </source>
</evidence>
<feature type="compositionally biased region" description="Pro residues" evidence="1">
    <location>
        <begin position="155"/>
        <end position="170"/>
    </location>
</feature>
<sequence>MDSKFFPEIPVVHFQLLRNLPECTRYFLGHGDGGSAEDIQNPTQRHNFSFPHILAAATPRNGGTRSAFDAPPRNGSSVSDRIFTFIGAKVATGRPNQSKQMTADEMELDGVEKMSLELPDFQPDALEQGSEHNNDLKSLLVPHPHLKSLLVPASAPSPIPPPHSKPPKPPLSTRRFSRKRGAFKAHEDVPVQKTKKTEAAVAPEPSDSEKKTFWEEHRALYGDTEPA</sequence>
<protein>
    <submittedName>
        <fullName evidence="2">Uncharacterized protein</fullName>
    </submittedName>
</protein>
<evidence type="ECO:0000313" key="2">
    <source>
        <dbReference type="EMBL" id="KAJ7315179.1"/>
    </source>
</evidence>
<reference evidence="2" key="1">
    <citation type="submission" date="2023-03" db="EMBL/GenBank/DDBJ databases">
        <title>Massive genome expansion in bonnet fungi (Mycena s.s.) driven by repeated elements and novel gene families across ecological guilds.</title>
        <authorList>
            <consortium name="Lawrence Berkeley National Laboratory"/>
            <person name="Harder C.B."/>
            <person name="Miyauchi S."/>
            <person name="Viragh M."/>
            <person name="Kuo A."/>
            <person name="Thoen E."/>
            <person name="Andreopoulos B."/>
            <person name="Lu D."/>
            <person name="Skrede I."/>
            <person name="Drula E."/>
            <person name="Henrissat B."/>
            <person name="Morin E."/>
            <person name="Kohler A."/>
            <person name="Barry K."/>
            <person name="LaButti K."/>
            <person name="Morin E."/>
            <person name="Salamov A."/>
            <person name="Lipzen A."/>
            <person name="Mereny Z."/>
            <person name="Hegedus B."/>
            <person name="Baldrian P."/>
            <person name="Stursova M."/>
            <person name="Weitz H."/>
            <person name="Taylor A."/>
            <person name="Grigoriev I.V."/>
            <person name="Nagy L.G."/>
            <person name="Martin F."/>
            <person name="Kauserud H."/>
        </authorList>
    </citation>
    <scope>NUCLEOTIDE SEQUENCE</scope>
    <source>
        <strain evidence="2">CBHHK002</strain>
    </source>
</reference>
<dbReference type="AlphaFoldDB" id="A0AAD6ZBB6"/>
<name>A0AAD6ZBB6_9AGAR</name>
<feature type="region of interest" description="Disordered" evidence="1">
    <location>
        <begin position="150"/>
        <end position="227"/>
    </location>
</feature>
<evidence type="ECO:0000256" key="1">
    <source>
        <dbReference type="SAM" id="MobiDB-lite"/>
    </source>
</evidence>
<keyword evidence="3" id="KW-1185">Reference proteome</keyword>
<proteinExistence type="predicted"/>
<comment type="caution">
    <text evidence="2">The sequence shown here is derived from an EMBL/GenBank/DDBJ whole genome shotgun (WGS) entry which is preliminary data.</text>
</comment>
<accession>A0AAD6ZBB6</accession>